<dbReference type="EMBL" id="APHR01000048">
    <property type="protein sequence ID" value="EMR12643.1"/>
    <property type="molecule type" value="Genomic_DNA"/>
</dbReference>
<keyword evidence="2" id="KW-1185">Reference proteome</keyword>
<accession>M7NV50</accession>
<comment type="caution">
    <text evidence="1">The sequence shown here is derived from an EMBL/GenBank/DDBJ whole genome shotgun (WGS) entry which is preliminary data.</text>
</comment>
<dbReference type="eggNOG" id="ENOG5031FQP">
    <property type="taxonomic scope" value="Bacteria"/>
</dbReference>
<proteinExistence type="predicted"/>
<reference evidence="1 2" key="1">
    <citation type="journal article" date="2013" name="Genome Announc.">
        <title>Draft Genome Sequence of Methylophaga lonarensis MPLT, a Haloalkaliphilic (Non-Methane-Utilizing) Methylotroph.</title>
        <authorList>
            <person name="Shetty S.A."/>
            <person name="Marathe N.P."/>
            <person name="Munot H."/>
            <person name="Antony C.P."/>
            <person name="Dhotre D.P."/>
            <person name="Murrell J.C."/>
            <person name="Shouche Y.S."/>
        </authorList>
    </citation>
    <scope>NUCLEOTIDE SEQUENCE [LARGE SCALE GENOMIC DNA]</scope>
    <source>
        <strain evidence="1 2">MPL</strain>
    </source>
</reference>
<organism evidence="1 2">
    <name type="scientific">Methylophaga lonarensis MPL</name>
    <dbReference type="NCBI Taxonomy" id="1286106"/>
    <lineage>
        <taxon>Bacteria</taxon>
        <taxon>Pseudomonadati</taxon>
        <taxon>Pseudomonadota</taxon>
        <taxon>Gammaproteobacteria</taxon>
        <taxon>Thiotrichales</taxon>
        <taxon>Piscirickettsiaceae</taxon>
        <taxon>Methylophaga</taxon>
    </lineage>
</organism>
<dbReference type="PATRIC" id="fig|1286106.3.peg.1845"/>
<dbReference type="AlphaFoldDB" id="M7NV50"/>
<dbReference type="RefSeq" id="WP_009726809.1">
    <property type="nucleotide sequence ID" value="NZ_APHR01000048.1"/>
</dbReference>
<name>M7NV50_9GAMM</name>
<sequence length="197" mass="22052">MKIWLTLLMVGLLVWQCRPEAEVILGPGVKAAAEPVQQLMQQAQPFGLKGYMVTPLATFSLEAKVLAKKRYRIGRESDLSPYDLALGWGQMSDEAVLEHIEISQSGRWYRWRTQNFPIPRRAIERQSANMHLVPADNAVLQTLKQIQPGQVIALQGKLIRVDAADGWHWKSSLTREDTGHGACELVYVTGLNIVAGH</sequence>
<gene>
    <name evidence="1" type="ORF">MPL1_09195</name>
</gene>
<evidence type="ECO:0000313" key="1">
    <source>
        <dbReference type="EMBL" id="EMR12643.1"/>
    </source>
</evidence>
<protein>
    <submittedName>
        <fullName evidence="1">Uncharacterized protein</fullName>
    </submittedName>
</protein>
<evidence type="ECO:0000313" key="2">
    <source>
        <dbReference type="Proteomes" id="UP000012019"/>
    </source>
</evidence>
<dbReference type="STRING" id="1286106.MPL1_09195"/>
<dbReference type="Proteomes" id="UP000012019">
    <property type="component" value="Unassembled WGS sequence"/>
</dbReference>